<name>A0AAV6IFJ0_9ERIC</name>
<evidence type="ECO:0000313" key="2">
    <source>
        <dbReference type="EMBL" id="KAG5527431.1"/>
    </source>
</evidence>
<feature type="region of interest" description="Disordered" evidence="1">
    <location>
        <begin position="135"/>
        <end position="170"/>
    </location>
</feature>
<evidence type="ECO:0000313" key="3">
    <source>
        <dbReference type="Proteomes" id="UP000823749"/>
    </source>
</evidence>
<organism evidence="2 3">
    <name type="scientific">Rhododendron griersonianum</name>
    <dbReference type="NCBI Taxonomy" id="479676"/>
    <lineage>
        <taxon>Eukaryota</taxon>
        <taxon>Viridiplantae</taxon>
        <taxon>Streptophyta</taxon>
        <taxon>Embryophyta</taxon>
        <taxon>Tracheophyta</taxon>
        <taxon>Spermatophyta</taxon>
        <taxon>Magnoliopsida</taxon>
        <taxon>eudicotyledons</taxon>
        <taxon>Gunneridae</taxon>
        <taxon>Pentapetalae</taxon>
        <taxon>asterids</taxon>
        <taxon>Ericales</taxon>
        <taxon>Ericaceae</taxon>
        <taxon>Ericoideae</taxon>
        <taxon>Rhodoreae</taxon>
        <taxon>Rhododendron</taxon>
    </lineage>
</organism>
<dbReference type="EMBL" id="JACTNZ010000010">
    <property type="protein sequence ID" value="KAG5527431.1"/>
    <property type="molecule type" value="Genomic_DNA"/>
</dbReference>
<accession>A0AAV6IFJ0</accession>
<feature type="compositionally biased region" description="Polar residues" evidence="1">
    <location>
        <begin position="146"/>
        <end position="158"/>
    </location>
</feature>
<dbReference type="Proteomes" id="UP000823749">
    <property type="component" value="Chromosome 10"/>
</dbReference>
<keyword evidence="3" id="KW-1185">Reference proteome</keyword>
<dbReference type="Gene3D" id="2.30.240.10">
    <property type="entry name" value="At5g01610-like"/>
    <property type="match status" value="1"/>
</dbReference>
<dbReference type="InterPro" id="IPR036758">
    <property type="entry name" value="At5g01610-like"/>
</dbReference>
<dbReference type="InterPro" id="IPR007493">
    <property type="entry name" value="DUF538"/>
</dbReference>
<comment type="caution">
    <text evidence="2">The sequence shown here is derived from an EMBL/GenBank/DDBJ whole genome shotgun (WGS) entry which is preliminary data.</text>
</comment>
<sequence>MSSQQIANHRENAEVYHGDALCRQKSQELLQKINMPKGLLPLEDLIEVGHNESTGFVWLTQKKKKDHLFRRIGRKVAYDTEVTAFVDDRRMRRLTGVKSKELLIWVSISDIYIGDPASGKITFGTPTGDGETAGKPEHIANRFPTPDQSTVTNSQSGHSTKKHHFHPPPQRIEKNVAELGIANLKDEKLFKYHVLIPD</sequence>
<gene>
    <name evidence="2" type="ORF">RHGRI_028352</name>
</gene>
<dbReference type="PANTHER" id="PTHR31676:SF7">
    <property type="entry name" value="DUF538 DOMAIN-CONTAINING PROTEIN"/>
    <property type="match status" value="1"/>
</dbReference>
<evidence type="ECO:0000256" key="1">
    <source>
        <dbReference type="SAM" id="MobiDB-lite"/>
    </source>
</evidence>
<reference evidence="2" key="1">
    <citation type="submission" date="2020-08" db="EMBL/GenBank/DDBJ databases">
        <title>Plant Genome Project.</title>
        <authorList>
            <person name="Zhang R.-G."/>
        </authorList>
    </citation>
    <scope>NUCLEOTIDE SEQUENCE</scope>
    <source>
        <strain evidence="2">WSP0</strain>
        <tissue evidence="2">Leaf</tissue>
    </source>
</reference>
<protein>
    <recommendedName>
        <fullName evidence="4">DUF538 family protein</fullName>
    </recommendedName>
</protein>
<dbReference type="PANTHER" id="PTHR31676">
    <property type="entry name" value="T31J12.3 PROTEIN-RELATED"/>
    <property type="match status" value="1"/>
</dbReference>
<dbReference type="Pfam" id="PF04398">
    <property type="entry name" value="DUF538"/>
    <property type="match status" value="1"/>
</dbReference>
<proteinExistence type="predicted"/>
<evidence type="ECO:0008006" key="4">
    <source>
        <dbReference type="Google" id="ProtNLM"/>
    </source>
</evidence>
<dbReference type="AlphaFoldDB" id="A0AAV6IFJ0"/>
<dbReference type="SUPFAM" id="SSF141562">
    <property type="entry name" value="At5g01610-like"/>
    <property type="match status" value="1"/>
</dbReference>